<feature type="compositionally biased region" description="Acidic residues" evidence="1">
    <location>
        <begin position="56"/>
        <end position="67"/>
    </location>
</feature>
<evidence type="ECO:0000313" key="4">
    <source>
        <dbReference type="Proteomes" id="UP000005240"/>
    </source>
</evidence>
<reference evidence="2" key="2">
    <citation type="submission" date="2016-05" db="EMBL/GenBank/DDBJ databases">
        <title>Comparative analysis highlights variable genome content of wheat rusts and divergence of the mating loci.</title>
        <authorList>
            <person name="Cuomo C.A."/>
            <person name="Bakkeren G."/>
            <person name="Szabo L."/>
            <person name="Khalil H."/>
            <person name="Joly D."/>
            <person name="Goldberg J."/>
            <person name="Young S."/>
            <person name="Zeng Q."/>
            <person name="Fellers J."/>
        </authorList>
    </citation>
    <scope>NUCLEOTIDE SEQUENCE [LARGE SCALE GENOMIC DNA]</scope>
    <source>
        <strain evidence="2">1-1 BBBD Race 1</strain>
    </source>
</reference>
<proteinExistence type="predicted"/>
<dbReference type="AlphaFoldDB" id="A0A180G7J3"/>
<accession>A0A180G7J3</accession>
<reference evidence="3" key="4">
    <citation type="submission" date="2025-05" db="UniProtKB">
        <authorList>
            <consortium name="EnsemblFungi"/>
        </authorList>
    </citation>
    <scope>IDENTIFICATION</scope>
    <source>
        <strain evidence="3">isolate 1-1 / race 1 (BBBD)</strain>
    </source>
</reference>
<organism evidence="2">
    <name type="scientific">Puccinia triticina (isolate 1-1 / race 1 (BBBD))</name>
    <name type="common">Brown leaf rust fungus</name>
    <dbReference type="NCBI Taxonomy" id="630390"/>
    <lineage>
        <taxon>Eukaryota</taxon>
        <taxon>Fungi</taxon>
        <taxon>Dikarya</taxon>
        <taxon>Basidiomycota</taxon>
        <taxon>Pucciniomycotina</taxon>
        <taxon>Pucciniomycetes</taxon>
        <taxon>Pucciniales</taxon>
        <taxon>Pucciniaceae</taxon>
        <taxon>Puccinia</taxon>
    </lineage>
</organism>
<dbReference type="EMBL" id="ADAS02000167">
    <property type="protein sequence ID" value="OAV88580.1"/>
    <property type="molecule type" value="Genomic_DNA"/>
</dbReference>
<dbReference type="InterPro" id="IPR011049">
    <property type="entry name" value="Serralysin-like_metalloprot_C"/>
</dbReference>
<dbReference type="EnsemblFungi" id="PTTG_28992-t43_1">
    <property type="protein sequence ID" value="PTTG_28992-t43_1-p1"/>
    <property type="gene ID" value="PTTG_28992"/>
</dbReference>
<dbReference type="VEuPathDB" id="FungiDB:PTTG_28992"/>
<reference evidence="2" key="1">
    <citation type="submission" date="2009-11" db="EMBL/GenBank/DDBJ databases">
        <authorList>
            <consortium name="The Broad Institute Genome Sequencing Platform"/>
            <person name="Ward D."/>
            <person name="Feldgarden M."/>
            <person name="Earl A."/>
            <person name="Young S.K."/>
            <person name="Zeng Q."/>
            <person name="Koehrsen M."/>
            <person name="Alvarado L."/>
            <person name="Berlin A."/>
            <person name="Bochicchio J."/>
            <person name="Borenstein D."/>
            <person name="Chapman S.B."/>
            <person name="Chen Z."/>
            <person name="Engels R."/>
            <person name="Freedman E."/>
            <person name="Gellesch M."/>
            <person name="Goldberg J."/>
            <person name="Griggs A."/>
            <person name="Gujja S."/>
            <person name="Heilman E."/>
            <person name="Heiman D."/>
            <person name="Hepburn T."/>
            <person name="Howarth C."/>
            <person name="Jen D."/>
            <person name="Larson L."/>
            <person name="Lewis B."/>
            <person name="Mehta T."/>
            <person name="Park D."/>
            <person name="Pearson M."/>
            <person name="Roberts A."/>
            <person name="Saif S."/>
            <person name="Shea T."/>
            <person name="Shenoy N."/>
            <person name="Sisk P."/>
            <person name="Stolte C."/>
            <person name="Sykes S."/>
            <person name="Thomson T."/>
            <person name="Walk T."/>
            <person name="White J."/>
            <person name="Yandava C."/>
            <person name="Izard J."/>
            <person name="Baranova O.V."/>
            <person name="Blanton J.M."/>
            <person name="Tanner A.C."/>
            <person name="Dewhirst F.E."/>
            <person name="Haas B."/>
            <person name="Nusbaum C."/>
            <person name="Birren B."/>
        </authorList>
    </citation>
    <scope>NUCLEOTIDE SEQUENCE [LARGE SCALE GENOMIC DNA]</scope>
    <source>
        <strain evidence="2">1-1 BBBD Race 1</strain>
    </source>
</reference>
<name>A0A180G7J3_PUCT1</name>
<evidence type="ECO:0000256" key="1">
    <source>
        <dbReference type="SAM" id="MobiDB-lite"/>
    </source>
</evidence>
<protein>
    <recommendedName>
        <fullName evidence="5">DDE Tnp4 domain-containing protein</fullName>
    </recommendedName>
</protein>
<feature type="compositionally biased region" description="Basic residues" evidence="1">
    <location>
        <begin position="103"/>
        <end position="113"/>
    </location>
</feature>
<evidence type="ECO:0000313" key="2">
    <source>
        <dbReference type="EMBL" id="OAV88580.1"/>
    </source>
</evidence>
<dbReference type="OrthoDB" id="1681765at2759"/>
<sequence length="201" mass="22776">MVERTFGAWKKRFLILSHPLNYDLDMQRNLVFALGILHNFTVDHSGTSGHSFFEWNEQDSPVEDDNDHDPVDPPAQPLSCRQKALLKEWRNNITQGPWDQHQSHLKRHQRQKSGHGADGNKSVADGGEPVADGNESVADGNKSVADGNELVADGDSLWQMATSSWRMAMSSWQMATRLWQMAMSPWWVVWGNRQDIVGRQA</sequence>
<feature type="region of interest" description="Disordered" evidence="1">
    <location>
        <begin position="96"/>
        <end position="147"/>
    </location>
</feature>
<dbReference type="Proteomes" id="UP000005240">
    <property type="component" value="Unassembled WGS sequence"/>
</dbReference>
<feature type="region of interest" description="Disordered" evidence="1">
    <location>
        <begin position="51"/>
        <end position="77"/>
    </location>
</feature>
<dbReference type="SUPFAM" id="SSF101967">
    <property type="entry name" value="Adhesin YadA, collagen-binding domain"/>
    <property type="match status" value="1"/>
</dbReference>
<evidence type="ECO:0000313" key="3">
    <source>
        <dbReference type="EnsemblFungi" id="PTTG_28992-t43_1-p1"/>
    </source>
</evidence>
<reference evidence="3 4" key="3">
    <citation type="journal article" date="2017" name="G3 (Bethesda)">
        <title>Comparative analysis highlights variable genome content of wheat rusts and divergence of the mating loci.</title>
        <authorList>
            <person name="Cuomo C.A."/>
            <person name="Bakkeren G."/>
            <person name="Khalil H.B."/>
            <person name="Panwar V."/>
            <person name="Joly D."/>
            <person name="Linning R."/>
            <person name="Sakthikumar S."/>
            <person name="Song X."/>
            <person name="Adiconis X."/>
            <person name="Fan L."/>
            <person name="Goldberg J.M."/>
            <person name="Levin J.Z."/>
            <person name="Young S."/>
            <person name="Zeng Q."/>
            <person name="Anikster Y."/>
            <person name="Bruce M."/>
            <person name="Wang M."/>
            <person name="Yin C."/>
            <person name="McCallum B."/>
            <person name="Szabo L.J."/>
            <person name="Hulbert S."/>
            <person name="Chen X."/>
            <person name="Fellers J.P."/>
        </authorList>
    </citation>
    <scope>NUCLEOTIDE SEQUENCE</scope>
    <source>
        <strain evidence="4">Isolate 1-1 / race 1 (BBBD)</strain>
        <strain evidence="3">isolate 1-1 / race 1 (BBBD)</strain>
    </source>
</reference>
<gene>
    <name evidence="2" type="ORF">PTTG_28992</name>
</gene>
<evidence type="ECO:0008006" key="5">
    <source>
        <dbReference type="Google" id="ProtNLM"/>
    </source>
</evidence>
<keyword evidence="4" id="KW-1185">Reference proteome</keyword>